<name>A0ABW2WTJ5_9ACTN</name>
<reference evidence="3" key="1">
    <citation type="journal article" date="2019" name="Int. J. Syst. Evol. Microbiol.">
        <title>The Global Catalogue of Microorganisms (GCM) 10K type strain sequencing project: providing services to taxonomists for standard genome sequencing and annotation.</title>
        <authorList>
            <consortium name="The Broad Institute Genomics Platform"/>
            <consortium name="The Broad Institute Genome Sequencing Center for Infectious Disease"/>
            <person name="Wu L."/>
            <person name="Ma J."/>
        </authorList>
    </citation>
    <scope>NUCLEOTIDE SEQUENCE [LARGE SCALE GENOMIC DNA]</scope>
    <source>
        <strain evidence="3">JCM 12607</strain>
    </source>
</reference>
<evidence type="ECO:0000313" key="2">
    <source>
        <dbReference type="EMBL" id="MFD0624573.1"/>
    </source>
</evidence>
<organism evidence="2 3">
    <name type="scientific">Streptomyces sanglieri</name>
    <dbReference type="NCBI Taxonomy" id="193460"/>
    <lineage>
        <taxon>Bacteria</taxon>
        <taxon>Bacillati</taxon>
        <taxon>Actinomycetota</taxon>
        <taxon>Actinomycetes</taxon>
        <taxon>Kitasatosporales</taxon>
        <taxon>Streptomycetaceae</taxon>
        <taxon>Streptomyces</taxon>
    </lineage>
</organism>
<evidence type="ECO:0000256" key="1">
    <source>
        <dbReference type="SAM" id="MobiDB-lite"/>
    </source>
</evidence>
<proteinExistence type="predicted"/>
<protein>
    <submittedName>
        <fullName evidence="2">Uncharacterized protein</fullName>
    </submittedName>
</protein>
<dbReference type="Proteomes" id="UP001596915">
    <property type="component" value="Unassembled WGS sequence"/>
</dbReference>
<comment type="caution">
    <text evidence="2">The sequence shown here is derived from an EMBL/GenBank/DDBJ whole genome shotgun (WGS) entry which is preliminary data.</text>
</comment>
<evidence type="ECO:0000313" key="3">
    <source>
        <dbReference type="Proteomes" id="UP001596915"/>
    </source>
</evidence>
<feature type="region of interest" description="Disordered" evidence="1">
    <location>
        <begin position="397"/>
        <end position="426"/>
    </location>
</feature>
<keyword evidence="3" id="KW-1185">Reference proteome</keyword>
<feature type="region of interest" description="Disordered" evidence="1">
    <location>
        <begin position="1"/>
        <end position="33"/>
    </location>
</feature>
<gene>
    <name evidence="2" type="ORF">ACFQ2K_19205</name>
</gene>
<dbReference type="EMBL" id="JBHTGL010000008">
    <property type="protein sequence ID" value="MFD0624573.1"/>
    <property type="molecule type" value="Genomic_DNA"/>
</dbReference>
<accession>A0ABW2WTJ5</accession>
<feature type="compositionally biased region" description="Basic residues" evidence="1">
    <location>
        <begin position="397"/>
        <end position="411"/>
    </location>
</feature>
<sequence length="426" mass="46572">MARRRATGRGVTGGARDERAPGTGGSTTEPQEVARHALPVIDAATDLTFSLDESFDYHVYRLHQRLGRLIYGKDWSSGPLSLRHHQVAKGAAFSDAQARSGPLRTDIAGNHMFDTMPEPLRATSHEAGSAEEPSELPNLSNLLTAEQTLLSYVSSGENEPVTDADSDFRNELRSADLLINQTVFFPRRSRPGFTGEPRFPETEQVRSQLPPETVLISLFLCDVYATPDQEPELGLHMTSLTREGFTRSRRTSYGPGTPGGLLRIGDGRPTVWLHPVASTIAELRTRVVEEPLRRVVSREAEAMLDVALGHCLGTIEKEPAEWRELGKTHLCIRPHGPLHYAPFHLLHSGGRPLADEWTISILPGLSALAPQDGGSPAPVNSGLLAIGSAAGGTLHGLRKWTRSHRMRSRSRPRPEVPCSTAPTRHP</sequence>